<dbReference type="InterPro" id="IPR013830">
    <property type="entry name" value="SGNH_hydro"/>
</dbReference>
<reference evidence="4" key="1">
    <citation type="journal article" date="2019" name="Int. J. Syst. Evol. Microbiol.">
        <title>The Global Catalogue of Microorganisms (GCM) 10K type strain sequencing project: providing services to taxonomists for standard genome sequencing and annotation.</title>
        <authorList>
            <consortium name="The Broad Institute Genomics Platform"/>
            <consortium name="The Broad Institute Genome Sequencing Center for Infectious Disease"/>
            <person name="Wu L."/>
            <person name="Ma J."/>
        </authorList>
    </citation>
    <scope>NUCLEOTIDE SEQUENCE [LARGE SCALE GENOMIC DNA]</scope>
    <source>
        <strain evidence="4">JCM 17388</strain>
    </source>
</reference>
<dbReference type="InterPro" id="IPR036514">
    <property type="entry name" value="SGNH_hydro_sf"/>
</dbReference>
<name>A0ABP8BBF9_9ACTN</name>
<evidence type="ECO:0000259" key="2">
    <source>
        <dbReference type="Pfam" id="PF13472"/>
    </source>
</evidence>
<evidence type="ECO:0000313" key="3">
    <source>
        <dbReference type="EMBL" id="GAA4202317.1"/>
    </source>
</evidence>
<dbReference type="PANTHER" id="PTHR37981">
    <property type="entry name" value="LIPASE 2"/>
    <property type="match status" value="1"/>
</dbReference>
<evidence type="ECO:0000313" key="4">
    <source>
        <dbReference type="Proteomes" id="UP001501251"/>
    </source>
</evidence>
<dbReference type="Gene3D" id="3.40.50.1110">
    <property type="entry name" value="SGNH hydrolase"/>
    <property type="match status" value="1"/>
</dbReference>
<keyword evidence="1" id="KW-0732">Signal</keyword>
<dbReference type="CDD" id="cd01823">
    <property type="entry name" value="SEST_like"/>
    <property type="match status" value="1"/>
</dbReference>
<feature type="signal peptide" evidence="1">
    <location>
        <begin position="1"/>
        <end position="29"/>
    </location>
</feature>
<dbReference type="InterPro" id="IPR037460">
    <property type="entry name" value="SEST-like"/>
</dbReference>
<dbReference type="Proteomes" id="UP001501251">
    <property type="component" value="Unassembled WGS sequence"/>
</dbReference>
<keyword evidence="4" id="KW-1185">Reference proteome</keyword>
<dbReference type="RefSeq" id="WP_344921308.1">
    <property type="nucleotide sequence ID" value="NZ_BAABAQ010000012.1"/>
</dbReference>
<protein>
    <submittedName>
        <fullName evidence="3">SGNH/GDSL hydrolase family protein</fullName>
    </submittedName>
</protein>
<proteinExistence type="predicted"/>
<dbReference type="SUPFAM" id="SSF52266">
    <property type="entry name" value="SGNH hydrolase"/>
    <property type="match status" value="1"/>
</dbReference>
<sequence>MMVTRTRIVAGLAGLAMAAGMTAAPAAVAAGVTPSFDVVALGDSYGSGTGAGDYEPGTERTCYRSRNSSSTILVEQLRRRGANVRFTNVTCSGATVQDLRQPFKGEPPQLDALRRNTDLVTLSIGGNDIGFAGYGNLCVQTDCTGAPTTAILDRVPALKRPLSGLLSEIRRRSPHAQIVMTGYGRAVTRGQNATGVQLDPICDAGVFSAEERLAGARVSGTLDATLSRTARAARARGVDVRFVSPHRSSTTLHPEFAGHSLCESATPFYRGFDALAPGQEGGAAVLHLSSQGHAALAALIQRKIPILTAP</sequence>
<evidence type="ECO:0000256" key="1">
    <source>
        <dbReference type="SAM" id="SignalP"/>
    </source>
</evidence>
<accession>A0ABP8BBF9</accession>
<dbReference type="PANTHER" id="PTHR37981:SF1">
    <property type="entry name" value="SGNH HYDROLASE-TYPE ESTERASE DOMAIN-CONTAINING PROTEIN"/>
    <property type="match status" value="1"/>
</dbReference>
<organism evidence="3 4">
    <name type="scientific">Streptosporangium oxazolinicum</name>
    <dbReference type="NCBI Taxonomy" id="909287"/>
    <lineage>
        <taxon>Bacteria</taxon>
        <taxon>Bacillati</taxon>
        <taxon>Actinomycetota</taxon>
        <taxon>Actinomycetes</taxon>
        <taxon>Streptosporangiales</taxon>
        <taxon>Streptosporangiaceae</taxon>
        <taxon>Streptosporangium</taxon>
    </lineage>
</organism>
<feature type="chain" id="PRO_5046415034" evidence="1">
    <location>
        <begin position="30"/>
        <end position="310"/>
    </location>
</feature>
<dbReference type="Pfam" id="PF13472">
    <property type="entry name" value="Lipase_GDSL_2"/>
    <property type="match status" value="1"/>
</dbReference>
<feature type="domain" description="SGNH hydrolase-type esterase" evidence="2">
    <location>
        <begin position="40"/>
        <end position="294"/>
    </location>
</feature>
<gene>
    <name evidence="3" type="ORF">GCM10022252_58300</name>
</gene>
<dbReference type="EMBL" id="BAABAQ010000012">
    <property type="protein sequence ID" value="GAA4202317.1"/>
    <property type="molecule type" value="Genomic_DNA"/>
</dbReference>
<comment type="caution">
    <text evidence="3">The sequence shown here is derived from an EMBL/GenBank/DDBJ whole genome shotgun (WGS) entry which is preliminary data.</text>
</comment>
<dbReference type="GO" id="GO:0016787">
    <property type="term" value="F:hydrolase activity"/>
    <property type="evidence" value="ECO:0007669"/>
    <property type="project" value="UniProtKB-KW"/>
</dbReference>
<keyword evidence="3" id="KW-0378">Hydrolase</keyword>